<dbReference type="Pfam" id="PF00023">
    <property type="entry name" value="Ank"/>
    <property type="match status" value="1"/>
</dbReference>
<dbReference type="Gene3D" id="2.40.50.40">
    <property type="match status" value="1"/>
</dbReference>
<keyword evidence="3 5" id="KW-0040">ANK repeat</keyword>
<dbReference type="CDD" id="cd00024">
    <property type="entry name" value="CD_CSD"/>
    <property type="match status" value="1"/>
</dbReference>
<feature type="compositionally biased region" description="Basic residues" evidence="6">
    <location>
        <begin position="454"/>
        <end position="466"/>
    </location>
</feature>
<dbReference type="InterPro" id="IPR000953">
    <property type="entry name" value="Chromo/chromo_shadow_dom"/>
</dbReference>
<dbReference type="InterPro" id="IPR016197">
    <property type="entry name" value="Chromo-like_dom_sf"/>
</dbReference>
<accession>A0AAJ7XBY1</accession>
<dbReference type="SMART" id="SM00298">
    <property type="entry name" value="CHROMO"/>
    <property type="match status" value="1"/>
</dbReference>
<dbReference type="CTD" id="54737"/>
<dbReference type="InterPro" id="IPR002110">
    <property type="entry name" value="Ankyrin_rpt"/>
</dbReference>
<feature type="compositionally biased region" description="Basic and acidic residues" evidence="6">
    <location>
        <begin position="139"/>
        <end position="150"/>
    </location>
</feature>
<dbReference type="AlphaFoldDB" id="A0AAJ7XBY1"/>
<evidence type="ECO:0000313" key="8">
    <source>
        <dbReference type="Proteomes" id="UP001318040"/>
    </source>
</evidence>
<feature type="region of interest" description="Disordered" evidence="6">
    <location>
        <begin position="97"/>
        <end position="215"/>
    </location>
</feature>
<feature type="compositionally biased region" description="Basic and acidic residues" evidence="6">
    <location>
        <begin position="106"/>
        <end position="116"/>
    </location>
</feature>
<dbReference type="Proteomes" id="UP001318040">
    <property type="component" value="Chromosome 50"/>
</dbReference>
<evidence type="ECO:0000313" key="9">
    <source>
        <dbReference type="RefSeq" id="XP_032829084.1"/>
    </source>
</evidence>
<dbReference type="PANTHER" id="PTHR24189">
    <property type="entry name" value="MYOTROPHIN"/>
    <property type="match status" value="1"/>
</dbReference>
<dbReference type="GO" id="GO:0005634">
    <property type="term" value="C:nucleus"/>
    <property type="evidence" value="ECO:0007669"/>
    <property type="project" value="UniProtKB-SubCell"/>
</dbReference>
<gene>
    <name evidence="9" type="primary">MPHOSPH8</name>
</gene>
<dbReference type="Pfam" id="PF12796">
    <property type="entry name" value="Ank_2"/>
    <property type="match status" value="1"/>
</dbReference>
<feature type="repeat" description="ANK" evidence="5">
    <location>
        <begin position="725"/>
        <end position="757"/>
    </location>
</feature>
<feature type="compositionally biased region" description="Basic residues" evidence="6">
    <location>
        <begin position="163"/>
        <end position="189"/>
    </location>
</feature>
<feature type="compositionally biased region" description="Basic residues" evidence="6">
    <location>
        <begin position="126"/>
        <end position="138"/>
    </location>
</feature>
<evidence type="ECO:0000256" key="2">
    <source>
        <dbReference type="ARBA" id="ARBA00022737"/>
    </source>
</evidence>
<dbReference type="InterPro" id="IPR023779">
    <property type="entry name" value="Chromodomain_CS"/>
</dbReference>
<proteinExistence type="predicted"/>
<dbReference type="GO" id="GO:0005737">
    <property type="term" value="C:cytoplasm"/>
    <property type="evidence" value="ECO:0007669"/>
    <property type="project" value="TreeGrafter"/>
</dbReference>
<feature type="compositionally biased region" description="Basic and acidic residues" evidence="6">
    <location>
        <begin position="194"/>
        <end position="215"/>
    </location>
</feature>
<dbReference type="RefSeq" id="XP_032829084.1">
    <property type="nucleotide sequence ID" value="XM_032973193.1"/>
</dbReference>
<protein>
    <submittedName>
        <fullName evidence="9">M-phase phosphoprotein 8 isoform X1</fullName>
    </submittedName>
</protein>
<sequence>MAALLDSGSSGGGGDDDAAIAESARDVDEDGEEEEKEEYEVESIVDTRTFEGEQQFRVRWRGYSPEEDTWEPKENLGGCEELLQQFYHNRKALKLHSANDSVTLSHKKENKSEQKNETLASPCKSHQQKKRKKKKKKEKSGEKAKSRDEQSSTDQTSSSKSKSAQKHHHKSERRHKSEKRSKSKHRHHMSQPEGDSRKHCENAEPAKKSTVVREKQLERLCPSPEEEKSDFSSMHHSNYNANSKKAMEIEATCAVVKIERLSDNEEYLKSYQSDKQRNNNLPGVRNVSVKVELDWEGSVTSDTGSVIHHSGGMPNVYSQETVCEGGLQNQVVGLMSPASEYSGVSPKYMQSKSKKTQKLIVGCRKLVVLVYRLKLSAVEGNKPSEKPNISVPSEYESVQAGVSNVPVKSLCGEKLADSKCLPNKENLEDGKIKPKKRKMSPDVTNSVESDPELHKKRHKHKHKHKAQYSIEPKKSKKVSSADAVCEMEADVTQQELADETLGGKNSSDENKVLFGACGSSLQKLQESLNLDLIHNDEMSSSEESILKNLGENPPSGTAMPSPLPLDGVTCDTKTQALKAVPTAAKQQQLPADSKPRSLDSSLLNDVIGDLQMRPCEPKARPREEMTFDCLSLEQLRRRLFEECVNAAAMAPCDASGVVGMGELREAVRTGDMHTVRAALTTQPHQVDHEDGTGMTLVMLAAAFGHLDILRLLIRSGANVNARQKNGSTALIYAAEKNHLSTLALLLENGARVNLQQNNGETALSKACKRGDVEMVRLLLDNFADCSAMLVQQSATQAHQKLYTNQIISEMIANNRQLLSGAALDKIQEYFEEDVKLLDPLFPMTCHRVGDGCECSVQFEYEPADDPPAGSSTLLFLVHSSTQGCERIACRLTGACAVQAVVLNQHYQLPLFLKNNFVFSFNPVPGMNSLLVRFSTSPALKQVNVMVCAHAVSLNG</sequence>
<evidence type="ECO:0000256" key="3">
    <source>
        <dbReference type="ARBA" id="ARBA00023043"/>
    </source>
</evidence>
<dbReference type="PANTHER" id="PTHR24189:SF70">
    <property type="entry name" value="M-PHASE PHOSPHOPROTEIN 8"/>
    <property type="match status" value="1"/>
</dbReference>
<dbReference type="KEGG" id="pmrn:116953225"/>
<dbReference type="PROSITE" id="PS50088">
    <property type="entry name" value="ANK_REPEAT"/>
    <property type="match status" value="3"/>
</dbReference>
<organism evidence="8 9">
    <name type="scientific">Petromyzon marinus</name>
    <name type="common">Sea lamprey</name>
    <dbReference type="NCBI Taxonomy" id="7757"/>
    <lineage>
        <taxon>Eukaryota</taxon>
        <taxon>Metazoa</taxon>
        <taxon>Chordata</taxon>
        <taxon>Craniata</taxon>
        <taxon>Vertebrata</taxon>
        <taxon>Cyclostomata</taxon>
        <taxon>Hyperoartia</taxon>
        <taxon>Petromyzontiformes</taxon>
        <taxon>Petromyzontidae</taxon>
        <taxon>Petromyzon</taxon>
    </lineage>
</organism>
<dbReference type="PROSITE" id="PS50013">
    <property type="entry name" value="CHROMO_2"/>
    <property type="match status" value="1"/>
</dbReference>
<keyword evidence="8" id="KW-1185">Reference proteome</keyword>
<keyword evidence="4" id="KW-0539">Nucleus</keyword>
<feature type="compositionally biased region" description="Acidic residues" evidence="6">
    <location>
        <begin position="27"/>
        <end position="42"/>
    </location>
</feature>
<dbReference type="PROSITE" id="PS50297">
    <property type="entry name" value="ANK_REP_REGION"/>
    <property type="match status" value="3"/>
</dbReference>
<evidence type="ECO:0000256" key="1">
    <source>
        <dbReference type="ARBA" id="ARBA00004123"/>
    </source>
</evidence>
<keyword evidence="2" id="KW-0677">Repeat</keyword>
<evidence type="ECO:0000259" key="7">
    <source>
        <dbReference type="PROSITE" id="PS50013"/>
    </source>
</evidence>
<dbReference type="InterPro" id="IPR050745">
    <property type="entry name" value="Multifunctional_regulatory"/>
</dbReference>
<dbReference type="SUPFAM" id="SSF48403">
    <property type="entry name" value="Ankyrin repeat"/>
    <property type="match status" value="1"/>
</dbReference>
<comment type="subcellular location">
    <subcellularLocation>
        <location evidence="1">Nucleus</location>
    </subcellularLocation>
</comment>
<evidence type="ECO:0000256" key="5">
    <source>
        <dbReference type="PROSITE-ProRule" id="PRU00023"/>
    </source>
</evidence>
<feature type="region of interest" description="Disordered" evidence="6">
    <location>
        <begin position="422"/>
        <end position="473"/>
    </location>
</feature>
<feature type="domain" description="Chromo" evidence="7">
    <location>
        <begin position="39"/>
        <end position="98"/>
    </location>
</feature>
<dbReference type="PROSITE" id="PS00598">
    <property type="entry name" value="CHROMO_1"/>
    <property type="match status" value="1"/>
</dbReference>
<dbReference type="Pfam" id="PF00385">
    <property type="entry name" value="Chromo"/>
    <property type="match status" value="1"/>
</dbReference>
<feature type="compositionally biased region" description="Low complexity" evidence="6">
    <location>
        <begin position="152"/>
        <end position="162"/>
    </location>
</feature>
<evidence type="ECO:0000256" key="4">
    <source>
        <dbReference type="ARBA" id="ARBA00023242"/>
    </source>
</evidence>
<feature type="repeat" description="ANK" evidence="5">
    <location>
        <begin position="692"/>
        <end position="724"/>
    </location>
</feature>
<dbReference type="InterPro" id="IPR023780">
    <property type="entry name" value="Chromo_domain"/>
</dbReference>
<name>A0AAJ7XBY1_PETMA</name>
<reference evidence="9" key="1">
    <citation type="submission" date="2025-08" db="UniProtKB">
        <authorList>
            <consortium name="RefSeq"/>
        </authorList>
    </citation>
    <scope>IDENTIFICATION</scope>
    <source>
        <tissue evidence="9">Sperm</tissue>
    </source>
</reference>
<dbReference type="Gene3D" id="1.25.40.20">
    <property type="entry name" value="Ankyrin repeat-containing domain"/>
    <property type="match status" value="1"/>
</dbReference>
<feature type="repeat" description="ANK" evidence="5">
    <location>
        <begin position="758"/>
        <end position="784"/>
    </location>
</feature>
<evidence type="ECO:0000256" key="6">
    <source>
        <dbReference type="SAM" id="MobiDB-lite"/>
    </source>
</evidence>
<dbReference type="SMART" id="SM00248">
    <property type="entry name" value="ANK"/>
    <property type="match status" value="3"/>
</dbReference>
<dbReference type="InterPro" id="IPR036770">
    <property type="entry name" value="Ankyrin_rpt-contain_sf"/>
</dbReference>
<feature type="region of interest" description="Disordered" evidence="6">
    <location>
        <begin position="1"/>
        <end position="42"/>
    </location>
</feature>
<dbReference type="SUPFAM" id="SSF54160">
    <property type="entry name" value="Chromo domain-like"/>
    <property type="match status" value="1"/>
</dbReference>